<keyword evidence="8" id="KW-0472">Membrane</keyword>
<proteinExistence type="inferred from homology"/>
<dbReference type="InterPro" id="IPR008930">
    <property type="entry name" value="Terpenoid_cyclase/PrenylTrfase"/>
</dbReference>
<comment type="similarity">
    <text evidence="2">Belongs to the protein prenyltransferase subunit beta family.</text>
</comment>
<evidence type="ECO:0000256" key="7">
    <source>
        <dbReference type="ARBA" id="ARBA00022833"/>
    </source>
</evidence>
<protein>
    <recommendedName>
        <fullName evidence="9">Prenyltransferase alpha-alpha toroid domain-containing protein</fullName>
    </recommendedName>
</protein>
<dbReference type="GO" id="GO:0004662">
    <property type="term" value="F:CAAX-protein geranylgeranyltransferase activity"/>
    <property type="evidence" value="ECO:0007669"/>
    <property type="project" value="TreeGrafter"/>
</dbReference>
<dbReference type="GO" id="GO:0005953">
    <property type="term" value="C:CAAX-protein geranylgeranyltransferase complex"/>
    <property type="evidence" value="ECO:0007669"/>
    <property type="project" value="TreeGrafter"/>
</dbReference>
<reference evidence="10" key="1">
    <citation type="submission" date="2022-08" db="EMBL/GenBank/DDBJ databases">
        <authorList>
            <person name="Giroux E."/>
            <person name="Giroux E."/>
        </authorList>
    </citation>
    <scope>NUCLEOTIDE SEQUENCE</scope>
    <source>
        <strain evidence="10">H1091258</strain>
    </source>
</reference>
<evidence type="ECO:0000256" key="4">
    <source>
        <dbReference type="ARBA" id="ARBA00022679"/>
    </source>
</evidence>
<dbReference type="AlphaFoldDB" id="A0A9W4S0E9"/>
<keyword evidence="3" id="KW-0637">Prenyltransferase</keyword>
<dbReference type="Gene3D" id="1.50.10.20">
    <property type="match status" value="1"/>
</dbReference>
<keyword evidence="4" id="KW-0808">Transferase</keyword>
<dbReference type="SUPFAM" id="SSF48239">
    <property type="entry name" value="Terpenoid cyclases/Protein prenyltransferases"/>
    <property type="match status" value="1"/>
</dbReference>
<name>A0A9W4S0E9_9PEZI</name>
<evidence type="ECO:0000256" key="8">
    <source>
        <dbReference type="SAM" id="Phobius"/>
    </source>
</evidence>
<organism evidence="10 11">
    <name type="scientific">Colletotrichum noveboracense</name>
    <dbReference type="NCBI Taxonomy" id="2664923"/>
    <lineage>
        <taxon>Eukaryota</taxon>
        <taxon>Fungi</taxon>
        <taxon>Dikarya</taxon>
        <taxon>Ascomycota</taxon>
        <taxon>Pezizomycotina</taxon>
        <taxon>Sordariomycetes</taxon>
        <taxon>Hypocreomycetidae</taxon>
        <taxon>Glomerellales</taxon>
        <taxon>Glomerellaceae</taxon>
        <taxon>Colletotrichum</taxon>
        <taxon>Colletotrichum gloeosporioides species complex</taxon>
    </lineage>
</organism>
<evidence type="ECO:0000256" key="5">
    <source>
        <dbReference type="ARBA" id="ARBA00022723"/>
    </source>
</evidence>
<evidence type="ECO:0000313" key="10">
    <source>
        <dbReference type="EMBL" id="CAI0651452.1"/>
    </source>
</evidence>
<dbReference type="InterPro" id="IPR001330">
    <property type="entry name" value="Prenyltrans"/>
</dbReference>
<keyword evidence="7" id="KW-0862">Zinc</keyword>
<dbReference type="InterPro" id="IPR045089">
    <property type="entry name" value="PGGT1B-like"/>
</dbReference>
<feature type="domain" description="Prenyltransferase alpha-alpha toroid" evidence="9">
    <location>
        <begin position="10"/>
        <end position="302"/>
    </location>
</feature>
<evidence type="ECO:0000259" key="9">
    <source>
        <dbReference type="Pfam" id="PF00432"/>
    </source>
</evidence>
<keyword evidence="11" id="KW-1185">Reference proteome</keyword>
<dbReference type="EMBL" id="CAMGZC010001085">
    <property type="protein sequence ID" value="CAI0651452.1"/>
    <property type="molecule type" value="Genomic_DNA"/>
</dbReference>
<accession>A0A9W4S0E9</accession>
<dbReference type="GO" id="GO:0046872">
    <property type="term" value="F:metal ion binding"/>
    <property type="evidence" value="ECO:0007669"/>
    <property type="project" value="UniProtKB-KW"/>
</dbReference>
<dbReference type="PANTHER" id="PTHR11774:SF4">
    <property type="entry name" value="GERANYLGERANYL TRANSFERASE TYPE-1 SUBUNIT BETA"/>
    <property type="match status" value="1"/>
</dbReference>
<dbReference type="Pfam" id="PF00432">
    <property type="entry name" value="Prenyltrans"/>
    <property type="match status" value="1"/>
</dbReference>
<sequence>EKGAPKPRHASSANIAATYFALLIFAIVADGQEGAKSAYAGVDRVKTLRWLRRLQRADGSFGELVLDDGRIEGGRDMRLCYLAAATRWMLRGDMKEGDADWVEDIDVDAIVGHIRRSQTYDGGLAESSQLESHAGYAYCAVSALYLLDRPPSQGTTAHRSATVEKGLADVELLVKFLVYRQFDYFEKEEDEEDDPNFVLPDALGQLTLDENTRFVGFNGRCNKVADTCYCWWVGGTLQMLGHVDLIDEVPSRRFLMSKTQHLIGGFSKYPGGPPDIYHGYLGLAALATMGDSTLKPFDASLCATNETVEKIVAARQGLDEAAKARTA</sequence>
<dbReference type="Proteomes" id="UP001152533">
    <property type="component" value="Unassembled WGS sequence"/>
</dbReference>
<keyword evidence="8" id="KW-0812">Transmembrane</keyword>
<feature type="transmembrane region" description="Helical" evidence="8">
    <location>
        <begin position="12"/>
        <end position="29"/>
    </location>
</feature>
<evidence type="ECO:0000313" key="11">
    <source>
        <dbReference type="Proteomes" id="UP001152533"/>
    </source>
</evidence>
<comment type="cofactor">
    <cofactor evidence="1">
        <name>Zn(2+)</name>
        <dbReference type="ChEBI" id="CHEBI:29105"/>
    </cofactor>
</comment>
<comment type="caution">
    <text evidence="10">The sequence shown here is derived from an EMBL/GenBank/DDBJ whole genome shotgun (WGS) entry which is preliminary data.</text>
</comment>
<evidence type="ECO:0000256" key="1">
    <source>
        <dbReference type="ARBA" id="ARBA00001947"/>
    </source>
</evidence>
<evidence type="ECO:0000256" key="3">
    <source>
        <dbReference type="ARBA" id="ARBA00022602"/>
    </source>
</evidence>
<gene>
    <name evidence="10" type="ORF">CGXH109_LOCUS106676</name>
</gene>
<keyword evidence="6" id="KW-0677">Repeat</keyword>
<keyword evidence="8" id="KW-1133">Transmembrane helix</keyword>
<feature type="non-terminal residue" evidence="10">
    <location>
        <position position="1"/>
    </location>
</feature>
<dbReference type="PANTHER" id="PTHR11774">
    <property type="entry name" value="GERANYLGERANYL TRANSFERASE TYPE BETA SUBUNIT"/>
    <property type="match status" value="1"/>
</dbReference>
<keyword evidence="5" id="KW-0479">Metal-binding</keyword>
<evidence type="ECO:0000256" key="2">
    <source>
        <dbReference type="ARBA" id="ARBA00010497"/>
    </source>
</evidence>
<evidence type="ECO:0000256" key="6">
    <source>
        <dbReference type="ARBA" id="ARBA00022737"/>
    </source>
</evidence>